<dbReference type="RefSeq" id="XP_022649713.1">
    <property type="nucleotide sequence ID" value="XM_022793978.1"/>
</dbReference>
<dbReference type="EnsemblMetazoa" id="XM_022793978">
    <property type="protein sequence ID" value="XP_022649713"/>
    <property type="gene ID" value="LOC111245516"/>
</dbReference>
<proteinExistence type="predicted"/>
<protein>
    <submittedName>
        <fullName evidence="1">Uncharacterized protein</fullName>
    </submittedName>
</protein>
<evidence type="ECO:0000313" key="1">
    <source>
        <dbReference type="EnsemblMetazoa" id="XP_022649713"/>
    </source>
</evidence>
<name>A0A7M7M529_VARDE</name>
<dbReference type="AlphaFoldDB" id="A0A7M7M529"/>
<keyword evidence="2" id="KW-1185">Reference proteome</keyword>
<dbReference type="KEGG" id="vde:111245516"/>
<accession>A0A7M7M529</accession>
<dbReference type="InParanoid" id="A0A7M7M529"/>
<dbReference type="Proteomes" id="UP000594260">
    <property type="component" value="Unplaced"/>
</dbReference>
<sequence length="136" mass="15413">MPMFFGGNGNSTVPRKTTGKRGVVGFFENGRLSHNSSNLVEKESTTLHEIAAVFIGYNIEPCGKAIEQCVVFLNIVGPFRSGIETRKFVAYSLNHKITELRKFDQVRVLFIRRKWGLQLVSIEKLPPEDECRNLLK</sequence>
<dbReference type="GeneID" id="111245516"/>
<reference evidence="1" key="1">
    <citation type="submission" date="2021-01" db="UniProtKB">
        <authorList>
            <consortium name="EnsemblMetazoa"/>
        </authorList>
    </citation>
    <scope>IDENTIFICATION</scope>
</reference>
<evidence type="ECO:0000313" key="2">
    <source>
        <dbReference type="Proteomes" id="UP000594260"/>
    </source>
</evidence>
<organism evidence="1 2">
    <name type="scientific">Varroa destructor</name>
    <name type="common">Honeybee mite</name>
    <dbReference type="NCBI Taxonomy" id="109461"/>
    <lineage>
        <taxon>Eukaryota</taxon>
        <taxon>Metazoa</taxon>
        <taxon>Ecdysozoa</taxon>
        <taxon>Arthropoda</taxon>
        <taxon>Chelicerata</taxon>
        <taxon>Arachnida</taxon>
        <taxon>Acari</taxon>
        <taxon>Parasitiformes</taxon>
        <taxon>Mesostigmata</taxon>
        <taxon>Gamasina</taxon>
        <taxon>Dermanyssoidea</taxon>
        <taxon>Varroidae</taxon>
        <taxon>Varroa</taxon>
    </lineage>
</organism>